<dbReference type="Pfam" id="PF00512">
    <property type="entry name" value="HisKA"/>
    <property type="match status" value="1"/>
</dbReference>
<accession>A0A291M344</accession>
<evidence type="ECO:0000256" key="4">
    <source>
        <dbReference type="ARBA" id="ARBA00022679"/>
    </source>
</evidence>
<evidence type="ECO:0000256" key="3">
    <source>
        <dbReference type="ARBA" id="ARBA00022553"/>
    </source>
</evidence>
<evidence type="ECO:0000259" key="9">
    <source>
        <dbReference type="PROSITE" id="PS50109"/>
    </source>
</evidence>
<dbReference type="PANTHER" id="PTHR43065:SF10">
    <property type="entry name" value="PEROXIDE STRESS-ACTIVATED HISTIDINE KINASE MAK3"/>
    <property type="match status" value="1"/>
</dbReference>
<keyword evidence="5" id="KW-0547">Nucleotide-binding</keyword>
<evidence type="ECO:0000256" key="5">
    <source>
        <dbReference type="ARBA" id="ARBA00022741"/>
    </source>
</evidence>
<keyword evidence="4" id="KW-0808">Transferase</keyword>
<dbReference type="InterPro" id="IPR036890">
    <property type="entry name" value="HATPase_C_sf"/>
</dbReference>
<dbReference type="SMART" id="SM00387">
    <property type="entry name" value="HATPase_c"/>
    <property type="match status" value="1"/>
</dbReference>
<dbReference type="SUPFAM" id="SSF55874">
    <property type="entry name" value="ATPase domain of HSP90 chaperone/DNA topoisomerase II/histidine kinase"/>
    <property type="match status" value="1"/>
</dbReference>
<keyword evidence="3" id="KW-0597">Phosphoprotein</keyword>
<dbReference type="PANTHER" id="PTHR43065">
    <property type="entry name" value="SENSOR HISTIDINE KINASE"/>
    <property type="match status" value="1"/>
</dbReference>
<sequence length="364" mass="39413">MLHDCNIWASLPVPTLLIGADDTIAALNPAGEVFMNTTVKTLKGQPVWDRLMIDAPMEESFARVRANQSALFLNDVDVSPGQRAPVHCNVQIAPLTGIDAPEGMLMLMVSPREIAGRLGRSLQVESAAKSAIGMAEMLAHEIKNPLAGITGAAQLLSMGLTKDDLELTDLIVAESRRIVKLLEQVEQFGNLSPPQRRAVNIHDLLDRARRSARVGFAAHMEISDDYDPSLPATFADGDQLLQVFLNLLKNAAEASKGEPGKIRLRTYYEGSLRVRRRDGTHAPVPLQVEIIDDGPGLPPSIAAEVFEPFVSGRENGTGLGLALVSKIVLDHEGWVTVDSVPGRTAFRISLPVAPTETESDEEQD</sequence>
<evidence type="ECO:0000313" key="10">
    <source>
        <dbReference type="EMBL" id="ATI43411.1"/>
    </source>
</evidence>
<evidence type="ECO:0000256" key="8">
    <source>
        <dbReference type="ARBA" id="ARBA00023012"/>
    </source>
</evidence>
<dbReference type="KEGG" id="cmag:CBW24_10585"/>
<dbReference type="SUPFAM" id="SSF47384">
    <property type="entry name" value="Homodimeric domain of signal transducing histidine kinase"/>
    <property type="match status" value="1"/>
</dbReference>
<dbReference type="GO" id="GO:0005524">
    <property type="term" value="F:ATP binding"/>
    <property type="evidence" value="ECO:0007669"/>
    <property type="project" value="UniProtKB-KW"/>
</dbReference>
<proteinExistence type="predicted"/>
<keyword evidence="8" id="KW-0902">Two-component regulatory system</keyword>
<evidence type="ECO:0000313" key="11">
    <source>
        <dbReference type="Proteomes" id="UP000219050"/>
    </source>
</evidence>
<evidence type="ECO:0000256" key="6">
    <source>
        <dbReference type="ARBA" id="ARBA00022777"/>
    </source>
</evidence>
<keyword evidence="6 10" id="KW-0418">Kinase</keyword>
<dbReference type="SMART" id="SM00388">
    <property type="entry name" value="HisKA"/>
    <property type="match status" value="1"/>
</dbReference>
<dbReference type="PRINTS" id="PR00344">
    <property type="entry name" value="BCTRLSENSOR"/>
</dbReference>
<feature type="domain" description="Histidine kinase" evidence="9">
    <location>
        <begin position="137"/>
        <end position="354"/>
    </location>
</feature>
<dbReference type="PROSITE" id="PS50109">
    <property type="entry name" value="HIS_KIN"/>
    <property type="match status" value="1"/>
</dbReference>
<dbReference type="InterPro" id="IPR004358">
    <property type="entry name" value="Sig_transdc_His_kin-like_C"/>
</dbReference>
<dbReference type="Gene3D" id="1.10.287.130">
    <property type="match status" value="1"/>
</dbReference>
<dbReference type="InterPro" id="IPR003661">
    <property type="entry name" value="HisK_dim/P_dom"/>
</dbReference>
<evidence type="ECO:0000256" key="2">
    <source>
        <dbReference type="ARBA" id="ARBA00012438"/>
    </source>
</evidence>
<dbReference type="AlphaFoldDB" id="A0A291M344"/>
<dbReference type="CDD" id="cd00082">
    <property type="entry name" value="HisKA"/>
    <property type="match status" value="1"/>
</dbReference>
<keyword evidence="11" id="KW-1185">Reference proteome</keyword>
<keyword evidence="7" id="KW-0067">ATP-binding</keyword>
<dbReference type="InterPro" id="IPR036097">
    <property type="entry name" value="HisK_dim/P_sf"/>
</dbReference>
<dbReference type="InterPro" id="IPR003594">
    <property type="entry name" value="HATPase_dom"/>
</dbReference>
<dbReference type="Proteomes" id="UP000219050">
    <property type="component" value="Chromosome"/>
</dbReference>
<dbReference type="InterPro" id="IPR005467">
    <property type="entry name" value="His_kinase_dom"/>
</dbReference>
<comment type="catalytic activity">
    <reaction evidence="1">
        <text>ATP + protein L-histidine = ADP + protein N-phospho-L-histidine.</text>
        <dbReference type="EC" id="2.7.13.3"/>
    </reaction>
</comment>
<dbReference type="EC" id="2.7.13.3" evidence="2"/>
<reference evidence="10 11" key="1">
    <citation type="submission" date="2017-05" db="EMBL/GenBank/DDBJ databases">
        <title>Comparative genomic and metabolic analysis of manganese-oxidizing mechanisms in Celeribater manganoxidans DY25T: its adaption to the environment of polymetallic nodule.</title>
        <authorList>
            <person name="Wang X."/>
        </authorList>
    </citation>
    <scope>NUCLEOTIDE SEQUENCE [LARGE SCALE GENOMIC DNA]</scope>
    <source>
        <strain evidence="10 11">DY25</strain>
    </source>
</reference>
<dbReference type="Gene3D" id="3.30.565.10">
    <property type="entry name" value="Histidine kinase-like ATPase, C-terminal domain"/>
    <property type="match status" value="1"/>
</dbReference>
<dbReference type="Pfam" id="PF02518">
    <property type="entry name" value="HATPase_c"/>
    <property type="match status" value="1"/>
</dbReference>
<evidence type="ECO:0000256" key="7">
    <source>
        <dbReference type="ARBA" id="ARBA00022840"/>
    </source>
</evidence>
<dbReference type="GO" id="GO:0000155">
    <property type="term" value="F:phosphorelay sensor kinase activity"/>
    <property type="evidence" value="ECO:0007669"/>
    <property type="project" value="InterPro"/>
</dbReference>
<gene>
    <name evidence="10" type="ORF">CBW24_10585</name>
</gene>
<protein>
    <recommendedName>
        <fullName evidence="2">histidine kinase</fullName>
        <ecNumber evidence="2">2.7.13.3</ecNumber>
    </recommendedName>
</protein>
<organism evidence="10 11">
    <name type="scientific">Pacificitalea manganoxidans</name>
    <dbReference type="NCBI Taxonomy" id="1411902"/>
    <lineage>
        <taxon>Bacteria</taxon>
        <taxon>Pseudomonadati</taxon>
        <taxon>Pseudomonadota</taxon>
        <taxon>Alphaproteobacteria</taxon>
        <taxon>Rhodobacterales</taxon>
        <taxon>Paracoccaceae</taxon>
        <taxon>Pacificitalea</taxon>
    </lineage>
</organism>
<name>A0A291M344_9RHOB</name>
<dbReference type="EMBL" id="CP021404">
    <property type="protein sequence ID" value="ATI43411.1"/>
    <property type="molecule type" value="Genomic_DNA"/>
</dbReference>
<evidence type="ECO:0000256" key="1">
    <source>
        <dbReference type="ARBA" id="ARBA00000085"/>
    </source>
</evidence>